<keyword evidence="1" id="KW-0479">Metal-binding</keyword>
<name>X0UT85_9ZZZZ</name>
<dbReference type="PANTHER" id="PTHR34667:SF1">
    <property type="entry name" value="D-AMINOACYL-TRNA DEACYLASE"/>
    <property type="match status" value="1"/>
</dbReference>
<feature type="non-terminal residue" evidence="4">
    <location>
        <position position="1"/>
    </location>
</feature>
<dbReference type="Pfam" id="PF04414">
    <property type="entry name" value="tRNA_deacylase"/>
    <property type="match status" value="1"/>
</dbReference>
<dbReference type="SUPFAM" id="SSF142535">
    <property type="entry name" value="AF0625-like"/>
    <property type="match status" value="1"/>
</dbReference>
<dbReference type="GO" id="GO:0019478">
    <property type="term" value="P:D-amino acid catabolic process"/>
    <property type="evidence" value="ECO:0007669"/>
    <property type="project" value="InterPro"/>
</dbReference>
<organism evidence="4">
    <name type="scientific">marine sediment metagenome</name>
    <dbReference type="NCBI Taxonomy" id="412755"/>
    <lineage>
        <taxon>unclassified sequences</taxon>
        <taxon>metagenomes</taxon>
        <taxon>ecological metagenomes</taxon>
    </lineage>
</organism>
<evidence type="ECO:0000256" key="1">
    <source>
        <dbReference type="ARBA" id="ARBA00022723"/>
    </source>
</evidence>
<evidence type="ECO:0008006" key="5">
    <source>
        <dbReference type="Google" id="ProtNLM"/>
    </source>
</evidence>
<dbReference type="GO" id="GO:0046872">
    <property type="term" value="F:metal ion binding"/>
    <property type="evidence" value="ECO:0007669"/>
    <property type="project" value="UniProtKB-KW"/>
</dbReference>
<dbReference type="Gene3D" id="3.40.50.10700">
    <property type="entry name" value="AF0625-like"/>
    <property type="match status" value="1"/>
</dbReference>
<dbReference type="EMBL" id="BARS01029831">
    <property type="protein sequence ID" value="GAG09054.1"/>
    <property type="molecule type" value="Genomic_DNA"/>
</dbReference>
<sequence>TTQLSQFRENPMLSAMKTDTSGYDFYLRDEEIISDENLNHEKINQYDFIIFASKHQSEKKEKSLCVHAPGNWRNAEFGGEAGKICHTSALFQKKVFEKLKSNSQKFNLKDYNITLECTHHGPLIEKPCIFIEIGSTEAEWRDTKASFVVAKTISEVIKKFRENKYAEVAIGIGGPHYCPNFNKIQLNSNIALSHIIPQYSLPLTEEMIQEALDKTQEEVDFALLDFKGLGNSEQRKEVTDVLDKLYINYKKTSDIEK</sequence>
<dbReference type="GO" id="GO:0051499">
    <property type="term" value="F:D-aminoacyl-tRNA deacylase activity"/>
    <property type="evidence" value="ECO:0007669"/>
    <property type="project" value="InterPro"/>
</dbReference>
<dbReference type="PANTHER" id="PTHR34667">
    <property type="entry name" value="D-AMINOACYL-TRNA DEACYLASE"/>
    <property type="match status" value="1"/>
</dbReference>
<proteinExistence type="predicted"/>
<dbReference type="InterPro" id="IPR018033">
    <property type="entry name" value="Deacylase_DtdA_archaea"/>
</dbReference>
<dbReference type="Gene3D" id="3.40.630.50">
    <property type="entry name" value="AF0625-like"/>
    <property type="match status" value="1"/>
</dbReference>
<accession>X0UT85</accession>
<evidence type="ECO:0000256" key="3">
    <source>
        <dbReference type="ARBA" id="ARBA00022833"/>
    </source>
</evidence>
<protein>
    <recommendedName>
        <fullName evidence="5">D-tyrosyl-tRNA(Tyr) deacylase</fullName>
    </recommendedName>
</protein>
<keyword evidence="3" id="KW-0862">Zinc</keyword>
<gene>
    <name evidence="4" type="ORF">S01H1_46576</name>
</gene>
<keyword evidence="2" id="KW-0378">Hydrolase</keyword>
<comment type="caution">
    <text evidence="4">The sequence shown here is derived from an EMBL/GenBank/DDBJ whole genome shotgun (WGS) entry which is preliminary data.</text>
</comment>
<dbReference type="InterPro" id="IPR007508">
    <property type="entry name" value="DtdA"/>
</dbReference>
<evidence type="ECO:0000313" key="4">
    <source>
        <dbReference type="EMBL" id="GAG09054.1"/>
    </source>
</evidence>
<dbReference type="AlphaFoldDB" id="X0UT85"/>
<reference evidence="4" key="1">
    <citation type="journal article" date="2014" name="Front. Microbiol.">
        <title>High frequency of phylogenetically diverse reductive dehalogenase-homologous genes in deep subseafloor sedimentary metagenomes.</title>
        <authorList>
            <person name="Kawai M."/>
            <person name="Futagami T."/>
            <person name="Toyoda A."/>
            <person name="Takaki Y."/>
            <person name="Nishi S."/>
            <person name="Hori S."/>
            <person name="Arai W."/>
            <person name="Tsubouchi T."/>
            <person name="Morono Y."/>
            <person name="Uchiyama I."/>
            <person name="Ito T."/>
            <person name="Fujiyama A."/>
            <person name="Inagaki F."/>
            <person name="Takami H."/>
        </authorList>
    </citation>
    <scope>NUCLEOTIDE SEQUENCE</scope>
    <source>
        <strain evidence="4">Expedition CK06-06</strain>
    </source>
</reference>
<evidence type="ECO:0000256" key="2">
    <source>
        <dbReference type="ARBA" id="ARBA00022801"/>
    </source>
</evidence>
<dbReference type="PIRSF" id="PIRSF016210">
    <property type="entry name" value="UCP016210"/>
    <property type="match status" value="1"/>
</dbReference>